<organism evidence="1 2">
    <name type="scientific">Clydaea vesicula</name>
    <dbReference type="NCBI Taxonomy" id="447962"/>
    <lineage>
        <taxon>Eukaryota</taxon>
        <taxon>Fungi</taxon>
        <taxon>Fungi incertae sedis</taxon>
        <taxon>Chytridiomycota</taxon>
        <taxon>Chytridiomycota incertae sedis</taxon>
        <taxon>Chytridiomycetes</taxon>
        <taxon>Lobulomycetales</taxon>
        <taxon>Lobulomycetaceae</taxon>
        <taxon>Clydaea</taxon>
    </lineage>
</organism>
<dbReference type="AlphaFoldDB" id="A0AAD5Y1Q1"/>
<gene>
    <name evidence="1" type="ORF">HK099_000288</name>
</gene>
<protein>
    <submittedName>
        <fullName evidence="1">Uncharacterized protein</fullName>
    </submittedName>
</protein>
<evidence type="ECO:0000313" key="2">
    <source>
        <dbReference type="Proteomes" id="UP001211065"/>
    </source>
</evidence>
<dbReference type="Proteomes" id="UP001211065">
    <property type="component" value="Unassembled WGS sequence"/>
</dbReference>
<name>A0AAD5Y1Q1_9FUNG</name>
<evidence type="ECO:0000313" key="1">
    <source>
        <dbReference type="EMBL" id="KAJ3224076.1"/>
    </source>
</evidence>
<proteinExistence type="predicted"/>
<accession>A0AAD5Y1Q1</accession>
<comment type="caution">
    <text evidence="1">The sequence shown here is derived from an EMBL/GenBank/DDBJ whole genome shotgun (WGS) entry which is preliminary data.</text>
</comment>
<reference evidence="1" key="1">
    <citation type="submission" date="2020-05" db="EMBL/GenBank/DDBJ databases">
        <title>Phylogenomic resolution of chytrid fungi.</title>
        <authorList>
            <person name="Stajich J.E."/>
            <person name="Amses K."/>
            <person name="Simmons R."/>
            <person name="Seto K."/>
            <person name="Myers J."/>
            <person name="Bonds A."/>
            <person name="Quandt C.A."/>
            <person name="Barry K."/>
            <person name="Liu P."/>
            <person name="Grigoriev I."/>
            <person name="Longcore J.E."/>
            <person name="James T.Y."/>
        </authorList>
    </citation>
    <scope>NUCLEOTIDE SEQUENCE</scope>
    <source>
        <strain evidence="1">JEL0476</strain>
    </source>
</reference>
<keyword evidence="2" id="KW-1185">Reference proteome</keyword>
<sequence>MIPTSIDLSTGSARNFLRRVPLSLTVNGIGDVNNFIIPNKIIREENGNDDTTDTGSYTTKLGESMIAITDIISSNSNDIEHDIVFNEVVQRYLSRSYNHFKTSLTSRIADGAQDQAHTAVLEAVQSMANGINTLHQQVCKGSITRRRSLLKRNTCTAKVVKPIEQVFKDNGIDIGSQGEITEKMVNDLFRSESLNLEEAFEVNDDKKLSNTLKKIFRINFFKVLEKRNADNPPSDDIQYTYYKADPDINPDIDLLDVLDVSKEIGLEVANDGSIIEKADINIKGIIDGKIAELEKIIEYAENIKYTDYKKYQKKLAKLQKVLESKGAHPELVKLYNTFVNIISLQFIIDFAVDKFETFLYGNPINTDKLSPPTKPLGIDPTAPNEKLVDMDNKLIEDGKGTVGDNNIQNESPLQDKLGKWHRAWKPIIKNLQIKAKDNNVADEKLTDFMNIINPIGDNKNTESFRDVFGLDKVSDLNIDEVTLEKLQAFKEKIRFDKDDIESYMLNVDIYNNIAYRLHMNGKSINSKLLRFPIINDPISVQEIKILETELGINLLASPEEIGQYAIDKIIAKKDVDRKLLKKYIGLKTLEINRTPKEERNLVEISKIELLSVSADMYIIDIRPLDHVISILTQDSLVLLNKAGLKNVLPNLGKDSDRTDTNNIIDGQELLAGEPNHDVAIHKLGELMVDYVEKNPDNKISGRLLSNQFKIHRLLTTELSTQLDETGEIDKDTEFTHNTLGSRIDRMLKANIKLQDSGEKDDPTFPSSSTSAVSKSIGINPRFNIAKKVDKKLSNKLGRLGKYGKIGVAIGRFIKSGSISTKSNKEPKSKSTAGHLSSKAILTIKKKMNLLNIKNPIITMDTDIKIDPDLRYPKPIHTMFGDELAKKFNNIVYNDNSYVFFHHSSDDSYALISVIDQGNSMEDFILYECNAQRKSAYSSTYYMGTSGTLILFYDSLEDFLTMMEPPRVFEYWNGRGVIVAQNTIFKYNPF</sequence>
<dbReference type="EMBL" id="JADGJW010000106">
    <property type="protein sequence ID" value="KAJ3224076.1"/>
    <property type="molecule type" value="Genomic_DNA"/>
</dbReference>